<proteinExistence type="predicted"/>
<protein>
    <recommendedName>
        <fullName evidence="3">Resolvase/invertase-type recombinase catalytic domain-containing protein</fullName>
    </recommendedName>
</protein>
<organism evidence="1 2">
    <name type="scientific">Kitasatospora herbaricolor</name>
    <dbReference type="NCBI Taxonomy" id="68217"/>
    <lineage>
        <taxon>Bacteria</taxon>
        <taxon>Bacillati</taxon>
        <taxon>Actinomycetota</taxon>
        <taxon>Actinomycetes</taxon>
        <taxon>Kitasatosporales</taxon>
        <taxon>Streptomycetaceae</taxon>
        <taxon>Kitasatospora</taxon>
    </lineage>
</organism>
<gene>
    <name evidence="1" type="ORF">OG469_39320</name>
</gene>
<evidence type="ECO:0008006" key="3">
    <source>
        <dbReference type="Google" id="ProtNLM"/>
    </source>
</evidence>
<dbReference type="RefSeq" id="WP_329611677.1">
    <property type="nucleotide sequence ID" value="NZ_CP108482.1"/>
</dbReference>
<dbReference type="Proteomes" id="UP001432014">
    <property type="component" value="Chromosome"/>
</dbReference>
<sequence length="140" mass="15304">MLSSGAQKSPTPTIHLRCHPFDVWGMTGHRDAVQRYARSLGFTEAAVFLDNGCRSTGAKPRFEQLLAGVVAGFYRVVFVPGRWVFSAYDAQARAVVGRLEELGCRVVELPSPRLASWDWAAGPTCPRRQGAVAGASAPWW</sequence>
<dbReference type="EMBL" id="CP108482">
    <property type="protein sequence ID" value="WUS61017.1"/>
    <property type="molecule type" value="Genomic_DNA"/>
</dbReference>
<evidence type="ECO:0000313" key="2">
    <source>
        <dbReference type="Proteomes" id="UP001432014"/>
    </source>
</evidence>
<name>A0ABZ1WJZ1_9ACTN</name>
<reference evidence="1 2" key="1">
    <citation type="submission" date="2022-10" db="EMBL/GenBank/DDBJ databases">
        <title>The complete genomes of actinobacterial strains from the NBC collection.</title>
        <authorList>
            <person name="Joergensen T.S."/>
            <person name="Alvarez Arevalo M."/>
            <person name="Sterndorff E.B."/>
            <person name="Faurdal D."/>
            <person name="Vuksanovic O."/>
            <person name="Mourched A.-S."/>
            <person name="Charusanti P."/>
            <person name="Shaw S."/>
            <person name="Blin K."/>
            <person name="Weber T."/>
        </authorList>
    </citation>
    <scope>NUCLEOTIDE SEQUENCE [LARGE SCALE GENOMIC DNA]</scope>
    <source>
        <strain evidence="1 2">NBC_01247</strain>
    </source>
</reference>
<accession>A0ABZ1WJZ1</accession>
<keyword evidence="2" id="KW-1185">Reference proteome</keyword>
<evidence type="ECO:0000313" key="1">
    <source>
        <dbReference type="EMBL" id="WUS61017.1"/>
    </source>
</evidence>